<evidence type="ECO:0000256" key="9">
    <source>
        <dbReference type="SAM" id="MobiDB-lite"/>
    </source>
</evidence>
<dbReference type="Gene3D" id="2.70.70.10">
    <property type="entry name" value="Glucose Permease (Domain IIA)"/>
    <property type="match status" value="1"/>
</dbReference>
<dbReference type="InterPro" id="IPR050570">
    <property type="entry name" value="Cell_wall_metabolism_enzyme"/>
</dbReference>
<dbReference type="SUPFAM" id="SSF51261">
    <property type="entry name" value="Duplicated hybrid motif"/>
    <property type="match status" value="1"/>
</dbReference>
<dbReference type="GO" id="GO:0006508">
    <property type="term" value="P:proteolysis"/>
    <property type="evidence" value="ECO:0007669"/>
    <property type="project" value="UniProtKB-KW"/>
</dbReference>
<evidence type="ECO:0000259" key="10">
    <source>
        <dbReference type="PROSITE" id="PS51782"/>
    </source>
</evidence>
<dbReference type="Pfam" id="PF01551">
    <property type="entry name" value="Peptidase_M23"/>
    <property type="match status" value="1"/>
</dbReference>
<dbReference type="CDD" id="cd00118">
    <property type="entry name" value="LysM"/>
    <property type="match status" value="1"/>
</dbReference>
<dbReference type="InterPro" id="IPR016047">
    <property type="entry name" value="M23ase_b-sheet_dom"/>
</dbReference>
<keyword evidence="5" id="KW-0378">Hydrolase</keyword>
<feature type="region of interest" description="Disordered" evidence="9">
    <location>
        <begin position="300"/>
        <end position="320"/>
    </location>
</feature>
<dbReference type="PANTHER" id="PTHR21666">
    <property type="entry name" value="PEPTIDASE-RELATED"/>
    <property type="match status" value="1"/>
</dbReference>
<dbReference type="InterPro" id="IPR007340">
    <property type="entry name" value="LysM_Opacity-associatedA"/>
</dbReference>
<dbReference type="AlphaFoldDB" id="A0A2T3NET9"/>
<dbReference type="GO" id="GO:0042834">
    <property type="term" value="F:peptidoglycan binding"/>
    <property type="evidence" value="ECO:0007669"/>
    <property type="project" value="InterPro"/>
</dbReference>
<dbReference type="GO" id="GO:0046872">
    <property type="term" value="F:metal ion binding"/>
    <property type="evidence" value="ECO:0007669"/>
    <property type="project" value="UniProtKB-KW"/>
</dbReference>
<dbReference type="Pfam" id="PF19425">
    <property type="entry name" value="Csd3_N2"/>
    <property type="match status" value="1"/>
</dbReference>
<name>A0A2T3NET9_9GAMM</name>
<keyword evidence="4" id="KW-0479">Metal-binding</keyword>
<evidence type="ECO:0000256" key="5">
    <source>
        <dbReference type="ARBA" id="ARBA00022801"/>
    </source>
</evidence>
<protein>
    <submittedName>
        <fullName evidence="11">Murein DD-endopeptidase MepM</fullName>
    </submittedName>
</protein>
<reference evidence="11 12" key="1">
    <citation type="submission" date="2018-03" db="EMBL/GenBank/DDBJ databases">
        <title>Whole genome sequencing of Histamine producing bacteria.</title>
        <authorList>
            <person name="Butler K."/>
        </authorList>
    </citation>
    <scope>NUCLEOTIDE SEQUENCE [LARGE SCALE GENOMIC DNA]</scope>
    <source>
        <strain evidence="11 12">DSM 19138</strain>
    </source>
</reference>
<dbReference type="NCBIfam" id="NF008652">
    <property type="entry name" value="PRK11649.1"/>
    <property type="match status" value="1"/>
</dbReference>
<sequence length="447" mass="49622">MKAARGAAAVLGQLPRPHRVGLAICSTVVLAATLWQPGSYVAQELNHRVEISVPASGWELLSEQNSEPLGAVVENNDPAFEIPTDELGQQLTQHAQRNHRHTVASGETLGGIFGQYGLPLADMYQMLEAEPALQQIGVGQRLEWTLDDNSAVESFTVHRSAKFTDHYQRTDNGYSYQRTEEAGELRPVRLSGRVSGSFYNSALAAGLNPNQIQEVVQALQWRFDFGRQARRGDRFAVTVEREYIDGKAVGRGEVKSLLYLNGNHEIFVSRHHDGQFYDVDGNSLDRALRRYPTAKRYRISSPFNPRRKHPVTGRISPHNGTDFATPIGTPVLSAGDGVVVKAQKHPLAGNYVVVKHGREYVTRYLHLHRMLVKPGERVTMGQRIALSGNTGRSTGPHLHYELIKKNRPVDAMKVPLPEAAPVPDGEIAEYGKIAREEKRVLQQTLNS</sequence>
<dbReference type="CDD" id="cd12797">
    <property type="entry name" value="M23_peptidase"/>
    <property type="match status" value="1"/>
</dbReference>
<evidence type="ECO:0000313" key="11">
    <source>
        <dbReference type="EMBL" id="PSW12862.1"/>
    </source>
</evidence>
<proteinExistence type="predicted"/>
<comment type="pathway">
    <text evidence="8">Cell wall degradation; peptidoglycan degradation.</text>
</comment>
<keyword evidence="6" id="KW-0862">Zinc</keyword>
<dbReference type="RefSeq" id="WP_107298677.1">
    <property type="nucleotide sequence ID" value="NZ_PYMB01000004.1"/>
</dbReference>
<evidence type="ECO:0000256" key="6">
    <source>
        <dbReference type="ARBA" id="ARBA00022833"/>
    </source>
</evidence>
<comment type="caution">
    <text evidence="11">The sequence shown here is derived from an EMBL/GenBank/DDBJ whole genome shotgun (WGS) entry which is preliminary data.</text>
</comment>
<keyword evidence="3" id="KW-0645">Protease</keyword>
<keyword evidence="7" id="KW-0482">Metalloprotease</keyword>
<accession>A0A2T3NET9</accession>
<dbReference type="InterPro" id="IPR018392">
    <property type="entry name" value="LysM"/>
</dbReference>
<evidence type="ECO:0000256" key="3">
    <source>
        <dbReference type="ARBA" id="ARBA00022670"/>
    </source>
</evidence>
<evidence type="ECO:0000256" key="1">
    <source>
        <dbReference type="ARBA" id="ARBA00001947"/>
    </source>
</evidence>
<comment type="subcellular location">
    <subcellularLocation>
        <location evidence="2">Cell envelope</location>
    </subcellularLocation>
</comment>
<organism evidence="11 12">
    <name type="scientific">Photobacterium rosenbergii</name>
    <dbReference type="NCBI Taxonomy" id="294936"/>
    <lineage>
        <taxon>Bacteria</taxon>
        <taxon>Pseudomonadati</taxon>
        <taxon>Pseudomonadota</taxon>
        <taxon>Gammaproteobacteria</taxon>
        <taxon>Vibrionales</taxon>
        <taxon>Vibrionaceae</taxon>
        <taxon>Photobacterium</taxon>
    </lineage>
</organism>
<dbReference type="InterPro" id="IPR045834">
    <property type="entry name" value="Csd3_N2"/>
</dbReference>
<dbReference type="OrthoDB" id="9805070at2"/>
<evidence type="ECO:0000256" key="7">
    <source>
        <dbReference type="ARBA" id="ARBA00023049"/>
    </source>
</evidence>
<dbReference type="PANTHER" id="PTHR21666:SF292">
    <property type="entry name" value="MUREIN DD-ENDOPEPTIDASE MEPM"/>
    <property type="match status" value="1"/>
</dbReference>
<evidence type="ECO:0000256" key="2">
    <source>
        <dbReference type="ARBA" id="ARBA00004196"/>
    </source>
</evidence>
<dbReference type="GO" id="GO:0004222">
    <property type="term" value="F:metalloendopeptidase activity"/>
    <property type="evidence" value="ECO:0007669"/>
    <property type="project" value="TreeGrafter"/>
</dbReference>
<feature type="domain" description="LysM" evidence="10">
    <location>
        <begin position="99"/>
        <end position="144"/>
    </location>
</feature>
<evidence type="ECO:0000256" key="8">
    <source>
        <dbReference type="ARBA" id="ARBA00060568"/>
    </source>
</evidence>
<gene>
    <name evidence="11" type="ORF">C9J01_12635</name>
</gene>
<evidence type="ECO:0000313" key="12">
    <source>
        <dbReference type="Proteomes" id="UP000241346"/>
    </source>
</evidence>
<dbReference type="InterPro" id="IPR011055">
    <property type="entry name" value="Dup_hybrid_motif"/>
</dbReference>
<dbReference type="Proteomes" id="UP000241346">
    <property type="component" value="Unassembled WGS sequence"/>
</dbReference>
<dbReference type="FunFam" id="2.70.70.10:FF:000002">
    <property type="entry name" value="Murein DD-endopeptidase MepM"/>
    <property type="match status" value="1"/>
</dbReference>
<comment type="cofactor">
    <cofactor evidence="1">
        <name>Zn(2+)</name>
        <dbReference type="ChEBI" id="CHEBI:29105"/>
    </cofactor>
</comment>
<dbReference type="Gene3D" id="3.10.450.350">
    <property type="match status" value="2"/>
</dbReference>
<dbReference type="EMBL" id="PYMB01000004">
    <property type="protein sequence ID" value="PSW12862.1"/>
    <property type="molecule type" value="Genomic_DNA"/>
</dbReference>
<dbReference type="GO" id="GO:0030313">
    <property type="term" value="C:cell envelope"/>
    <property type="evidence" value="ECO:0007669"/>
    <property type="project" value="UniProtKB-SubCell"/>
</dbReference>
<dbReference type="Pfam" id="PF04225">
    <property type="entry name" value="LysM_OapA"/>
    <property type="match status" value="1"/>
</dbReference>
<dbReference type="PROSITE" id="PS51782">
    <property type="entry name" value="LYSM"/>
    <property type="match status" value="1"/>
</dbReference>
<evidence type="ECO:0000256" key="4">
    <source>
        <dbReference type="ARBA" id="ARBA00022723"/>
    </source>
</evidence>